<organism evidence="10 11">
    <name type="scientific">Oharaeibacter diazotrophicus</name>
    <dbReference type="NCBI Taxonomy" id="1920512"/>
    <lineage>
        <taxon>Bacteria</taxon>
        <taxon>Pseudomonadati</taxon>
        <taxon>Pseudomonadota</taxon>
        <taxon>Alphaproteobacteria</taxon>
        <taxon>Hyphomicrobiales</taxon>
        <taxon>Pleomorphomonadaceae</taxon>
        <taxon>Oharaeibacter</taxon>
    </lineage>
</organism>
<dbReference type="EMBL" id="SNXY01000006">
    <property type="protein sequence ID" value="TDP87002.1"/>
    <property type="molecule type" value="Genomic_DNA"/>
</dbReference>
<evidence type="ECO:0000256" key="4">
    <source>
        <dbReference type="ARBA" id="ARBA00013346"/>
    </source>
</evidence>
<proteinExistence type="inferred from homology"/>
<evidence type="ECO:0000256" key="1">
    <source>
        <dbReference type="ARBA" id="ARBA00004496"/>
    </source>
</evidence>
<dbReference type="PROSITE" id="PS01279">
    <property type="entry name" value="PCMT"/>
    <property type="match status" value="1"/>
</dbReference>
<protein>
    <recommendedName>
        <fullName evidence="4 9">Protein-L-isoaspartate O-methyltransferase</fullName>
        <ecNumber evidence="3 9">2.1.1.77</ecNumber>
    </recommendedName>
</protein>
<dbReference type="PANTHER" id="PTHR11579">
    <property type="entry name" value="PROTEIN-L-ISOASPARTATE O-METHYLTRANSFERASE"/>
    <property type="match status" value="1"/>
</dbReference>
<comment type="subcellular location">
    <subcellularLocation>
        <location evidence="1">Cytoplasm</location>
    </subcellularLocation>
</comment>
<evidence type="ECO:0000313" key="11">
    <source>
        <dbReference type="Proteomes" id="UP000294547"/>
    </source>
</evidence>
<evidence type="ECO:0000256" key="8">
    <source>
        <dbReference type="ARBA" id="ARBA00022691"/>
    </source>
</evidence>
<name>A0A4R6RKM6_9HYPH</name>
<keyword evidence="7 10" id="KW-0808">Transferase</keyword>
<dbReference type="InterPro" id="IPR029063">
    <property type="entry name" value="SAM-dependent_MTases_sf"/>
</dbReference>
<dbReference type="GO" id="GO:0032259">
    <property type="term" value="P:methylation"/>
    <property type="evidence" value="ECO:0007669"/>
    <property type="project" value="UniProtKB-KW"/>
</dbReference>
<keyword evidence="5" id="KW-0963">Cytoplasm</keyword>
<comment type="caution">
    <text evidence="10">The sequence shown here is derived from an EMBL/GenBank/DDBJ whole genome shotgun (WGS) entry which is preliminary data.</text>
</comment>
<dbReference type="NCBIfam" id="NF001453">
    <property type="entry name" value="PRK00312.1"/>
    <property type="match status" value="1"/>
</dbReference>
<accession>A0A4R6RKM6</accession>
<keyword evidence="6 10" id="KW-0489">Methyltransferase</keyword>
<dbReference type="GO" id="GO:0005737">
    <property type="term" value="C:cytoplasm"/>
    <property type="evidence" value="ECO:0007669"/>
    <property type="project" value="UniProtKB-SubCell"/>
</dbReference>
<dbReference type="Pfam" id="PF01135">
    <property type="entry name" value="PCMT"/>
    <property type="match status" value="1"/>
</dbReference>
<dbReference type="EC" id="2.1.1.77" evidence="3 9"/>
<evidence type="ECO:0000256" key="3">
    <source>
        <dbReference type="ARBA" id="ARBA00011890"/>
    </source>
</evidence>
<keyword evidence="8" id="KW-0949">S-adenosyl-L-methionine</keyword>
<evidence type="ECO:0000256" key="5">
    <source>
        <dbReference type="ARBA" id="ARBA00022490"/>
    </source>
</evidence>
<evidence type="ECO:0000256" key="9">
    <source>
        <dbReference type="NCBIfam" id="TIGR00080"/>
    </source>
</evidence>
<sequence length="216" mass="23274">MKAFERDRNDMAALAARIAANGIADERILDAFREVPRRMFLSAPYQSGAYGDTAVPIECGQIIAAPSTMAAMLAALDLRPEHKVLEVGCGSGFQAAILARLVRQVVTLDRFRTLVELAEDRFAAMKIGNVVAMVADGLEGFTRHAPYDRILVDGAVAKVPGALMDQLSDRGILVAPVGTGPHQTVVRIVRDGRLFHRTEIGPARFGPLIEGVASRL</sequence>
<dbReference type="OrthoDB" id="9810066at2"/>
<evidence type="ECO:0000313" key="10">
    <source>
        <dbReference type="EMBL" id="TDP87002.1"/>
    </source>
</evidence>
<comment type="similarity">
    <text evidence="2">Belongs to the methyltransferase superfamily. L-isoaspartyl/D-aspartyl protein methyltransferase family.</text>
</comment>
<dbReference type="AlphaFoldDB" id="A0A4R6RKM6"/>
<reference evidence="10 11" key="1">
    <citation type="submission" date="2019-03" db="EMBL/GenBank/DDBJ databases">
        <title>Genomic Encyclopedia of Type Strains, Phase IV (KMG-IV): sequencing the most valuable type-strain genomes for metagenomic binning, comparative biology and taxonomic classification.</title>
        <authorList>
            <person name="Goeker M."/>
        </authorList>
    </citation>
    <scope>NUCLEOTIDE SEQUENCE [LARGE SCALE GENOMIC DNA]</scope>
    <source>
        <strain evidence="10 11">DSM 102969</strain>
    </source>
</reference>
<dbReference type="CDD" id="cd02440">
    <property type="entry name" value="AdoMet_MTases"/>
    <property type="match status" value="1"/>
</dbReference>
<dbReference type="RefSeq" id="WP_126536212.1">
    <property type="nucleotide sequence ID" value="NZ_BSPM01000008.1"/>
</dbReference>
<dbReference type="GO" id="GO:0030091">
    <property type="term" value="P:protein repair"/>
    <property type="evidence" value="ECO:0007669"/>
    <property type="project" value="UniProtKB-UniRule"/>
</dbReference>
<dbReference type="NCBIfam" id="TIGR00080">
    <property type="entry name" value="pimt"/>
    <property type="match status" value="1"/>
</dbReference>
<dbReference type="GO" id="GO:0004719">
    <property type="term" value="F:protein-L-isoaspartate (D-aspartate) O-methyltransferase activity"/>
    <property type="evidence" value="ECO:0007669"/>
    <property type="project" value="UniProtKB-UniRule"/>
</dbReference>
<dbReference type="Gene3D" id="3.40.50.150">
    <property type="entry name" value="Vaccinia Virus protein VP39"/>
    <property type="match status" value="1"/>
</dbReference>
<dbReference type="SUPFAM" id="SSF53335">
    <property type="entry name" value="S-adenosyl-L-methionine-dependent methyltransferases"/>
    <property type="match status" value="1"/>
</dbReference>
<evidence type="ECO:0000256" key="2">
    <source>
        <dbReference type="ARBA" id="ARBA00005369"/>
    </source>
</evidence>
<dbReference type="PANTHER" id="PTHR11579:SF0">
    <property type="entry name" value="PROTEIN-L-ISOASPARTATE(D-ASPARTATE) O-METHYLTRANSFERASE"/>
    <property type="match status" value="1"/>
</dbReference>
<dbReference type="InterPro" id="IPR000682">
    <property type="entry name" value="PCMT"/>
</dbReference>
<evidence type="ECO:0000256" key="7">
    <source>
        <dbReference type="ARBA" id="ARBA00022679"/>
    </source>
</evidence>
<evidence type="ECO:0000256" key="6">
    <source>
        <dbReference type="ARBA" id="ARBA00022603"/>
    </source>
</evidence>
<keyword evidence="11" id="KW-1185">Reference proteome</keyword>
<dbReference type="Proteomes" id="UP000294547">
    <property type="component" value="Unassembled WGS sequence"/>
</dbReference>
<gene>
    <name evidence="10" type="ORF">EDD54_0887</name>
</gene>